<dbReference type="PROSITE" id="PS00455">
    <property type="entry name" value="AMP_BINDING"/>
    <property type="match status" value="1"/>
</dbReference>
<protein>
    <submittedName>
        <fullName evidence="3">AMP-binding enzyme family protein</fullName>
    </submittedName>
</protein>
<dbReference type="PANTHER" id="PTHR43767">
    <property type="entry name" value="LONG-CHAIN-FATTY-ACID--COA LIGASE"/>
    <property type="match status" value="1"/>
</dbReference>
<feature type="region of interest" description="Disordered" evidence="1">
    <location>
        <begin position="261"/>
        <end position="284"/>
    </location>
</feature>
<comment type="caution">
    <text evidence="3">The sequence shown here is derived from an EMBL/GenBank/DDBJ whole genome shotgun (WGS) entry which is preliminary data.</text>
</comment>
<name>X7ZVH7_MYCXE</name>
<dbReference type="InterPro" id="IPR050237">
    <property type="entry name" value="ATP-dep_AMP-bd_enzyme"/>
</dbReference>
<evidence type="ECO:0000313" key="3">
    <source>
        <dbReference type="EMBL" id="EUA23239.1"/>
    </source>
</evidence>
<dbReference type="PANTHER" id="PTHR43767:SF1">
    <property type="entry name" value="NONRIBOSOMAL PEPTIDE SYNTHASE PES1 (EUROFUNG)-RELATED"/>
    <property type="match status" value="1"/>
</dbReference>
<organism evidence="3">
    <name type="scientific">Mycobacterium xenopi 4042</name>
    <dbReference type="NCBI Taxonomy" id="1299334"/>
    <lineage>
        <taxon>Bacteria</taxon>
        <taxon>Bacillati</taxon>
        <taxon>Actinomycetota</taxon>
        <taxon>Actinomycetes</taxon>
        <taxon>Mycobacteriales</taxon>
        <taxon>Mycobacteriaceae</taxon>
        <taxon>Mycobacterium</taxon>
    </lineage>
</organism>
<dbReference type="Gene3D" id="3.40.50.12780">
    <property type="entry name" value="N-terminal domain of ligase-like"/>
    <property type="match status" value="1"/>
</dbReference>
<dbReference type="AlphaFoldDB" id="X7ZVH7"/>
<evidence type="ECO:0000259" key="2">
    <source>
        <dbReference type="Pfam" id="PF00501"/>
    </source>
</evidence>
<dbReference type="InterPro" id="IPR042099">
    <property type="entry name" value="ANL_N_sf"/>
</dbReference>
<sequence length="284" mass="30375">MSSQHTQPITVLDTFRNIVAAGPDHPSLIYFDTVLTLADIDRMTSALAAALADKGFSVGDRLGLYMQNVPQYVIGLIAAWKLGGIAVPVNPMLKPAEVSGLLADSAPAVLLALSELHSPELVEMLVNSPVRHVITTGIQWPAAGDDELGALIAQYDGRVPPMMTPALDDAAVISYTSGTTGKPKGAVNTHRNIATGGHAYRKWFELDEKDVVLGVAPLFHVTGLTGHLACAVVAGAPLVLCYRFSPDVVLAMIRRHKPTFTVGRSPPSMRSPRHLPPQKTTLRR</sequence>
<dbReference type="InterPro" id="IPR000873">
    <property type="entry name" value="AMP-dep_synth/lig_dom"/>
</dbReference>
<dbReference type="SUPFAM" id="SSF56801">
    <property type="entry name" value="Acetyl-CoA synthetase-like"/>
    <property type="match status" value="1"/>
</dbReference>
<dbReference type="EMBL" id="JAOB01000069">
    <property type="protein sequence ID" value="EUA23239.1"/>
    <property type="molecule type" value="Genomic_DNA"/>
</dbReference>
<accession>X7ZVH7</accession>
<proteinExistence type="predicted"/>
<reference evidence="3" key="1">
    <citation type="submission" date="2014-01" db="EMBL/GenBank/DDBJ databases">
        <authorList>
            <person name="Brown-Elliot B."/>
            <person name="Wallace R."/>
            <person name="Lenaerts A."/>
            <person name="Ordway D."/>
            <person name="DeGroote M.A."/>
            <person name="Parker T."/>
            <person name="Sizemore C."/>
            <person name="Tallon L.J."/>
            <person name="Sadzewicz L.K."/>
            <person name="Sengamalay N."/>
            <person name="Fraser C.M."/>
            <person name="Hine E."/>
            <person name="Shefchek K.A."/>
            <person name="Das S.P."/>
            <person name="Tettelin H."/>
        </authorList>
    </citation>
    <scope>NUCLEOTIDE SEQUENCE [LARGE SCALE GENOMIC DNA]</scope>
    <source>
        <strain evidence="3">4042</strain>
    </source>
</reference>
<dbReference type="Pfam" id="PF00501">
    <property type="entry name" value="AMP-binding"/>
    <property type="match status" value="1"/>
</dbReference>
<dbReference type="InterPro" id="IPR020845">
    <property type="entry name" value="AMP-binding_CS"/>
</dbReference>
<dbReference type="PATRIC" id="fig|1299334.3.peg.7116"/>
<evidence type="ECO:0000256" key="1">
    <source>
        <dbReference type="SAM" id="MobiDB-lite"/>
    </source>
</evidence>
<feature type="domain" description="AMP-dependent synthetase/ligase" evidence="2">
    <location>
        <begin position="17"/>
        <end position="263"/>
    </location>
</feature>
<gene>
    <name evidence="3" type="ORF">I553_5157</name>
</gene>